<dbReference type="Proteomes" id="UP000078551">
    <property type="component" value="Plasmid pRphaN771a"/>
</dbReference>
<sequence length="65" mass="7012">MRYFDALEATVTAAEAITECQRHDIKACVRGSDGALIEEETGDVIALPIDEGDYSGEDVIGFLGY</sequence>
<dbReference type="RefSeq" id="WP_064832699.1">
    <property type="nucleotide sequence ID" value="NZ_CP013569.1"/>
</dbReference>
<protein>
    <submittedName>
        <fullName evidence="1">Uncharacterized protein</fullName>
    </submittedName>
</protein>
<evidence type="ECO:0000313" key="2">
    <source>
        <dbReference type="Proteomes" id="UP000078551"/>
    </source>
</evidence>
<accession>A0ABM6CFN8</accession>
<keyword evidence="2" id="KW-1185">Reference proteome</keyword>
<name>A0ABM6CFN8_9HYPH</name>
<evidence type="ECO:0000313" key="1">
    <source>
        <dbReference type="EMBL" id="ANL87079.1"/>
    </source>
</evidence>
<gene>
    <name evidence="1" type="ORF">AMC81_PA00056</name>
</gene>
<keyword evidence="1" id="KW-0614">Plasmid</keyword>
<dbReference type="EMBL" id="CP013569">
    <property type="protein sequence ID" value="ANL87079.1"/>
    <property type="molecule type" value="Genomic_DNA"/>
</dbReference>
<reference evidence="1 2" key="1">
    <citation type="submission" date="2015-11" db="EMBL/GenBank/DDBJ databases">
        <title>The limits of bacterial species coexistence and the symbiotic plasmid transference in sympatric Rhizobium populations.</title>
        <authorList>
            <person name="Perez-Carrascal O.M."/>
            <person name="VanInsberghe D."/>
            <person name="Juarez S."/>
            <person name="Polz M.F."/>
            <person name="Vinuesa P."/>
            <person name="Gonzalez V."/>
        </authorList>
    </citation>
    <scope>NUCLEOTIDE SEQUENCE [LARGE SCALE GENOMIC DNA]</scope>
    <source>
        <strain evidence="1 2">N771</strain>
        <plasmid evidence="1 2">pRphaN771a</plasmid>
    </source>
</reference>
<proteinExistence type="predicted"/>
<geneLocation type="plasmid" evidence="1 2">
    <name>pRphaN771a</name>
</geneLocation>
<organism evidence="1 2">
    <name type="scientific">Rhizobium phaseoli</name>
    <dbReference type="NCBI Taxonomy" id="396"/>
    <lineage>
        <taxon>Bacteria</taxon>
        <taxon>Pseudomonadati</taxon>
        <taxon>Pseudomonadota</taxon>
        <taxon>Alphaproteobacteria</taxon>
        <taxon>Hyphomicrobiales</taxon>
        <taxon>Rhizobiaceae</taxon>
        <taxon>Rhizobium/Agrobacterium group</taxon>
        <taxon>Rhizobium</taxon>
    </lineage>
</organism>